<dbReference type="GO" id="GO:0008236">
    <property type="term" value="F:serine-type peptidase activity"/>
    <property type="evidence" value="ECO:0007669"/>
    <property type="project" value="InterPro"/>
</dbReference>
<protein>
    <recommendedName>
        <fullName evidence="1">Peptidase S9 prolyl oligopeptidase catalytic domain-containing protein</fullName>
    </recommendedName>
</protein>
<feature type="non-terminal residue" evidence="2">
    <location>
        <position position="1"/>
    </location>
</feature>
<dbReference type="Pfam" id="PF00326">
    <property type="entry name" value="Peptidase_S9"/>
    <property type="match status" value="1"/>
</dbReference>
<organism evidence="2">
    <name type="scientific">marine metagenome</name>
    <dbReference type="NCBI Taxonomy" id="408172"/>
    <lineage>
        <taxon>unclassified sequences</taxon>
        <taxon>metagenomes</taxon>
        <taxon>ecological metagenomes</taxon>
    </lineage>
</organism>
<name>A0A381WD67_9ZZZZ</name>
<dbReference type="SUPFAM" id="SSF53474">
    <property type="entry name" value="alpha/beta-Hydrolases"/>
    <property type="match status" value="1"/>
</dbReference>
<evidence type="ECO:0000259" key="1">
    <source>
        <dbReference type="Pfam" id="PF00326"/>
    </source>
</evidence>
<proteinExistence type="predicted"/>
<feature type="domain" description="Peptidase S9 prolyl oligopeptidase catalytic" evidence="1">
    <location>
        <begin position="16"/>
        <end position="86"/>
    </location>
</feature>
<dbReference type="AlphaFoldDB" id="A0A381WD67"/>
<gene>
    <name evidence="2" type="ORF">METZ01_LOCUS103248</name>
</gene>
<dbReference type="GO" id="GO:0006508">
    <property type="term" value="P:proteolysis"/>
    <property type="evidence" value="ECO:0007669"/>
    <property type="project" value="InterPro"/>
</dbReference>
<sequence>TEPENYARTDLCVEAAWLERPLLLVHGLADDNVLAAHTLQLSRALLEAGRPHRVLPLSGVTHMTPQVDVAENLLRVQLEFLREALGLPESDPS</sequence>
<dbReference type="InterPro" id="IPR029058">
    <property type="entry name" value="AB_hydrolase_fold"/>
</dbReference>
<dbReference type="InterPro" id="IPR001375">
    <property type="entry name" value="Peptidase_S9_cat"/>
</dbReference>
<reference evidence="2" key="1">
    <citation type="submission" date="2018-05" db="EMBL/GenBank/DDBJ databases">
        <authorList>
            <person name="Lanie J.A."/>
            <person name="Ng W.-L."/>
            <person name="Kazmierczak K.M."/>
            <person name="Andrzejewski T.M."/>
            <person name="Davidsen T.M."/>
            <person name="Wayne K.J."/>
            <person name="Tettelin H."/>
            <person name="Glass J.I."/>
            <person name="Rusch D."/>
            <person name="Podicherti R."/>
            <person name="Tsui H.-C.T."/>
            <person name="Winkler M.E."/>
        </authorList>
    </citation>
    <scope>NUCLEOTIDE SEQUENCE</scope>
</reference>
<dbReference type="EMBL" id="UINC01011415">
    <property type="protein sequence ID" value="SVA50394.1"/>
    <property type="molecule type" value="Genomic_DNA"/>
</dbReference>
<evidence type="ECO:0000313" key="2">
    <source>
        <dbReference type="EMBL" id="SVA50394.1"/>
    </source>
</evidence>
<accession>A0A381WD67</accession>
<dbReference type="Gene3D" id="3.40.50.1820">
    <property type="entry name" value="alpha/beta hydrolase"/>
    <property type="match status" value="1"/>
</dbReference>